<evidence type="ECO:0000313" key="2">
    <source>
        <dbReference type="EMBL" id="GAA1575430.1"/>
    </source>
</evidence>
<sequence>MIVELRAVPDCPNLDATRDLLRACLVEAGLPVTVLERVGDYPSPSVLVDGRDVTGADPHGPAACVLRPPTGEQIRAALRAAATQGGPGDAIRADQGGAGVR</sequence>
<name>A0ABN2DEL0_9ACTN</name>
<feature type="region of interest" description="Disordered" evidence="1">
    <location>
        <begin position="80"/>
        <end position="101"/>
    </location>
</feature>
<organism evidence="2 3">
    <name type="scientific">Dactylosporangium maewongense</name>
    <dbReference type="NCBI Taxonomy" id="634393"/>
    <lineage>
        <taxon>Bacteria</taxon>
        <taxon>Bacillati</taxon>
        <taxon>Actinomycetota</taxon>
        <taxon>Actinomycetes</taxon>
        <taxon>Micromonosporales</taxon>
        <taxon>Micromonosporaceae</taxon>
        <taxon>Dactylosporangium</taxon>
    </lineage>
</organism>
<dbReference type="RefSeq" id="WP_344515343.1">
    <property type="nucleotide sequence ID" value="NZ_BAAAQD010000054.1"/>
</dbReference>
<evidence type="ECO:0000256" key="1">
    <source>
        <dbReference type="SAM" id="MobiDB-lite"/>
    </source>
</evidence>
<dbReference type="EMBL" id="BAAAQD010000054">
    <property type="protein sequence ID" value="GAA1575430.1"/>
    <property type="molecule type" value="Genomic_DNA"/>
</dbReference>
<protein>
    <recommendedName>
        <fullName evidence="4">Alkylmercury lyase</fullName>
    </recommendedName>
</protein>
<accession>A0ABN2DEL0</accession>
<evidence type="ECO:0008006" key="4">
    <source>
        <dbReference type="Google" id="ProtNLM"/>
    </source>
</evidence>
<reference evidence="2 3" key="1">
    <citation type="journal article" date="2019" name="Int. J. Syst. Evol. Microbiol.">
        <title>The Global Catalogue of Microorganisms (GCM) 10K type strain sequencing project: providing services to taxonomists for standard genome sequencing and annotation.</title>
        <authorList>
            <consortium name="The Broad Institute Genomics Platform"/>
            <consortium name="The Broad Institute Genome Sequencing Center for Infectious Disease"/>
            <person name="Wu L."/>
            <person name="Ma J."/>
        </authorList>
    </citation>
    <scope>NUCLEOTIDE SEQUENCE [LARGE SCALE GENOMIC DNA]</scope>
    <source>
        <strain evidence="2 3">JCM 15933</strain>
    </source>
</reference>
<proteinExistence type="predicted"/>
<keyword evidence="3" id="KW-1185">Reference proteome</keyword>
<comment type="caution">
    <text evidence="2">The sequence shown here is derived from an EMBL/GenBank/DDBJ whole genome shotgun (WGS) entry which is preliminary data.</text>
</comment>
<evidence type="ECO:0000313" key="3">
    <source>
        <dbReference type="Proteomes" id="UP001501470"/>
    </source>
</evidence>
<gene>
    <name evidence="2" type="ORF">GCM10009827_116630</name>
</gene>
<dbReference type="Proteomes" id="UP001501470">
    <property type="component" value="Unassembled WGS sequence"/>
</dbReference>